<protein>
    <submittedName>
        <fullName evidence="1">Phosphoserine phosphatase</fullName>
        <ecNumber evidence="1">3.1.3.3</ecNumber>
    </submittedName>
</protein>
<gene>
    <name evidence="1" type="primary">serB_2</name>
    <name evidence="1" type="ORF">NCTC8261_06261</name>
</gene>
<keyword evidence="1" id="KW-0378">Hydrolase</keyword>
<dbReference type="AlphaFoldDB" id="A0A379X0J5"/>
<reference evidence="1 2" key="1">
    <citation type="submission" date="2018-06" db="EMBL/GenBank/DDBJ databases">
        <authorList>
            <consortium name="Pathogen Informatics"/>
            <person name="Doyle S."/>
        </authorList>
    </citation>
    <scope>NUCLEOTIDE SEQUENCE [LARGE SCALE GENOMIC DNA]</scope>
    <source>
        <strain evidence="1 2">NCTC8261</strain>
    </source>
</reference>
<organism evidence="1 2">
    <name type="scientific">Salmonella enterica I</name>
    <dbReference type="NCBI Taxonomy" id="59201"/>
    <lineage>
        <taxon>Bacteria</taxon>
        <taxon>Pseudomonadati</taxon>
        <taxon>Pseudomonadota</taxon>
        <taxon>Gammaproteobacteria</taxon>
        <taxon>Enterobacterales</taxon>
        <taxon>Enterobacteriaceae</taxon>
        <taxon>Salmonella</taxon>
    </lineage>
</organism>
<dbReference type="EC" id="3.1.3.3" evidence="1"/>
<accession>A0A379X0J5</accession>
<proteinExistence type="predicted"/>
<dbReference type="EMBL" id="UGXT01000002">
    <property type="protein sequence ID" value="SUH39887.1"/>
    <property type="molecule type" value="Genomic_DNA"/>
</dbReference>
<dbReference type="InterPro" id="IPR023214">
    <property type="entry name" value="HAD_sf"/>
</dbReference>
<dbReference type="GO" id="GO:0016787">
    <property type="term" value="F:hydrolase activity"/>
    <property type="evidence" value="ECO:0007669"/>
    <property type="project" value="UniProtKB-KW"/>
</dbReference>
<sequence length="84" mass="9704">MLENRYRLRPAFTFFADYLRDQLRLTAAVANELEIMDGKFTGHVIGDIVDAEYKANTLLSSGARALTSRWRRRWRLVTALTICP</sequence>
<evidence type="ECO:0000313" key="2">
    <source>
        <dbReference type="Proteomes" id="UP000254712"/>
    </source>
</evidence>
<name>A0A379X0J5_SALET</name>
<dbReference type="Proteomes" id="UP000254712">
    <property type="component" value="Unassembled WGS sequence"/>
</dbReference>
<evidence type="ECO:0000313" key="1">
    <source>
        <dbReference type="EMBL" id="SUH39887.1"/>
    </source>
</evidence>
<dbReference type="Gene3D" id="3.40.50.1000">
    <property type="entry name" value="HAD superfamily/HAD-like"/>
    <property type="match status" value="1"/>
</dbReference>